<dbReference type="PANTHER" id="PTHR42978">
    <property type="entry name" value="QUORUM-QUENCHING LACTONASE YTNP-RELATED-RELATED"/>
    <property type="match status" value="1"/>
</dbReference>
<dbReference type="GeneID" id="89968694"/>
<dbReference type="CDD" id="cd07730">
    <property type="entry name" value="metallo-hydrolase-like_MBL-fold"/>
    <property type="match status" value="1"/>
</dbReference>
<dbReference type="SMART" id="SM00849">
    <property type="entry name" value="Lactamase_B"/>
    <property type="match status" value="1"/>
</dbReference>
<dbReference type="AlphaFoldDB" id="A0AAV9NUP1"/>
<reference evidence="6 7" key="1">
    <citation type="submission" date="2023-08" db="EMBL/GenBank/DDBJ databases">
        <title>Black Yeasts Isolated from many extreme environments.</title>
        <authorList>
            <person name="Coleine C."/>
            <person name="Stajich J.E."/>
            <person name="Selbmann L."/>
        </authorList>
    </citation>
    <scope>NUCLEOTIDE SEQUENCE [LARGE SCALE GENOMIC DNA]</scope>
    <source>
        <strain evidence="6 7">CCFEE 5792</strain>
    </source>
</reference>
<dbReference type="Pfam" id="PF00753">
    <property type="entry name" value="Lactamase_B"/>
    <property type="match status" value="1"/>
</dbReference>
<name>A0AAV9NUP1_9EURO</name>
<comment type="similarity">
    <text evidence="1">Belongs to the metallo-beta-lactamase superfamily.</text>
</comment>
<evidence type="ECO:0000256" key="4">
    <source>
        <dbReference type="ARBA" id="ARBA00022833"/>
    </source>
</evidence>
<keyword evidence="4" id="KW-0862">Zinc</keyword>
<evidence type="ECO:0000259" key="5">
    <source>
        <dbReference type="SMART" id="SM00849"/>
    </source>
</evidence>
<dbReference type="InterPro" id="IPR051013">
    <property type="entry name" value="MBL_superfamily_lactonases"/>
</dbReference>
<gene>
    <name evidence="6" type="ORF">LTR84_000472</name>
</gene>
<evidence type="ECO:0000313" key="6">
    <source>
        <dbReference type="EMBL" id="KAK5064638.1"/>
    </source>
</evidence>
<feature type="domain" description="Metallo-beta-lactamase" evidence="5">
    <location>
        <begin position="59"/>
        <end position="280"/>
    </location>
</feature>
<evidence type="ECO:0000256" key="2">
    <source>
        <dbReference type="ARBA" id="ARBA00022723"/>
    </source>
</evidence>
<dbReference type="SUPFAM" id="SSF56281">
    <property type="entry name" value="Metallo-hydrolase/oxidoreductase"/>
    <property type="match status" value="1"/>
</dbReference>
<evidence type="ECO:0000256" key="3">
    <source>
        <dbReference type="ARBA" id="ARBA00022801"/>
    </source>
</evidence>
<dbReference type="GO" id="GO:0046872">
    <property type="term" value="F:metal ion binding"/>
    <property type="evidence" value="ECO:0007669"/>
    <property type="project" value="UniProtKB-KW"/>
</dbReference>
<proteinExistence type="inferred from homology"/>
<dbReference type="InterPro" id="IPR001279">
    <property type="entry name" value="Metallo-B-lactamas"/>
</dbReference>
<keyword evidence="2" id="KW-0479">Metal-binding</keyword>
<dbReference type="Proteomes" id="UP001358417">
    <property type="component" value="Unassembled WGS sequence"/>
</dbReference>
<accession>A0AAV9NUP1</accession>
<comment type="caution">
    <text evidence="6">The sequence shown here is derived from an EMBL/GenBank/DDBJ whole genome shotgun (WGS) entry which is preliminary data.</text>
</comment>
<evidence type="ECO:0000313" key="7">
    <source>
        <dbReference type="Proteomes" id="UP001358417"/>
    </source>
</evidence>
<dbReference type="InterPro" id="IPR036866">
    <property type="entry name" value="RibonucZ/Hydroxyglut_hydro"/>
</dbReference>
<dbReference type="PANTHER" id="PTHR42978:SF5">
    <property type="entry name" value="METALLO-BETA-LACTAMASE DOMAIN-CONTAINING PROTEIN"/>
    <property type="match status" value="1"/>
</dbReference>
<dbReference type="RefSeq" id="XP_064711962.1">
    <property type="nucleotide sequence ID" value="XM_064844102.1"/>
</dbReference>
<dbReference type="GO" id="GO:0016787">
    <property type="term" value="F:hydrolase activity"/>
    <property type="evidence" value="ECO:0007669"/>
    <property type="project" value="UniProtKB-KW"/>
</dbReference>
<keyword evidence="3" id="KW-0378">Hydrolase</keyword>
<organism evidence="6 7">
    <name type="scientific">Exophiala bonariae</name>
    <dbReference type="NCBI Taxonomy" id="1690606"/>
    <lineage>
        <taxon>Eukaryota</taxon>
        <taxon>Fungi</taxon>
        <taxon>Dikarya</taxon>
        <taxon>Ascomycota</taxon>
        <taxon>Pezizomycotina</taxon>
        <taxon>Eurotiomycetes</taxon>
        <taxon>Chaetothyriomycetidae</taxon>
        <taxon>Chaetothyriales</taxon>
        <taxon>Herpotrichiellaceae</taxon>
        <taxon>Exophiala</taxon>
    </lineage>
</organism>
<evidence type="ECO:0000256" key="1">
    <source>
        <dbReference type="ARBA" id="ARBA00007749"/>
    </source>
</evidence>
<dbReference type="EMBL" id="JAVRRD010000001">
    <property type="protein sequence ID" value="KAK5064638.1"/>
    <property type="molecule type" value="Genomic_DNA"/>
</dbReference>
<keyword evidence="7" id="KW-1185">Reference proteome</keyword>
<sequence length="373" mass="41127">MAEAQSQSITNTLKPKLNIPASSVSISVKIIDASTISNVPAHALVTPMVPGYKTASPAPSYCFLLEHPSGQKVLFDLGIRKDWQNLAPAIVERFKKVGHQPSAEKNISEVLDDAGVGKENVNAVIWSHAHWDHIGDMSTFGPETELVVGPGFKDFFLGEGDGKNSALGSVQSSDVEGRTVREIQFQGVGIGKIGKFPAFDYFQDGSLYLLDTPGHCVAHLCALVRTTTNPDTFVFLGGDAAHHCGEVRPSAYVPMPEPILKTTAKTSVNQHDQLPACPGSWYEDLQISRDRDPKGPLWQPAFGHNMEEVMTTIQSMQEYDGDESVFVILAHDPSLRSSEVRFFPQEINDWKQRGLNQKLRWKWTEEILDTLNC</sequence>
<dbReference type="Gene3D" id="3.60.15.10">
    <property type="entry name" value="Ribonuclease Z/Hydroxyacylglutathione hydrolase-like"/>
    <property type="match status" value="1"/>
</dbReference>
<protein>
    <recommendedName>
        <fullName evidence="5">Metallo-beta-lactamase domain-containing protein</fullName>
    </recommendedName>
</protein>